<dbReference type="PROSITE" id="PS51197">
    <property type="entry name" value="HTH_RRF2_2"/>
    <property type="match status" value="1"/>
</dbReference>
<dbReference type="NCBIfam" id="TIGR00738">
    <property type="entry name" value="rrf2_super"/>
    <property type="match status" value="1"/>
</dbReference>
<name>A0A1Y6EIS6_9SPHN</name>
<dbReference type="RefSeq" id="WP_003047910.1">
    <property type="nucleotide sequence ID" value="NZ_FXWL01000001.1"/>
</dbReference>
<dbReference type="InterPro" id="IPR014290">
    <property type="entry name" value="SUF_FeS_clus_asmbl_reg"/>
</dbReference>
<dbReference type="InterPro" id="IPR000944">
    <property type="entry name" value="Tscrpt_reg_Rrf2"/>
</dbReference>
<evidence type="ECO:0000313" key="1">
    <source>
        <dbReference type="EMBL" id="SMQ62259.1"/>
    </source>
</evidence>
<dbReference type="GO" id="GO:0005829">
    <property type="term" value="C:cytosol"/>
    <property type="evidence" value="ECO:0007669"/>
    <property type="project" value="TreeGrafter"/>
</dbReference>
<reference evidence="2" key="1">
    <citation type="submission" date="2017-04" db="EMBL/GenBank/DDBJ databases">
        <authorList>
            <person name="Varghese N."/>
            <person name="Submissions S."/>
        </authorList>
    </citation>
    <scope>NUCLEOTIDE SEQUENCE [LARGE SCALE GENOMIC DNA]</scope>
    <source>
        <strain evidence="2">UI2</strain>
    </source>
</reference>
<dbReference type="SUPFAM" id="SSF46785">
    <property type="entry name" value="Winged helix' DNA-binding domain"/>
    <property type="match status" value="1"/>
</dbReference>
<dbReference type="PANTHER" id="PTHR33221:SF2">
    <property type="entry name" value="TRANSCRIPTIONAL REGULATOR"/>
    <property type="match status" value="1"/>
</dbReference>
<dbReference type="InterPro" id="IPR030489">
    <property type="entry name" value="TR_Rrf2-type_CS"/>
</dbReference>
<dbReference type="GO" id="GO:0003700">
    <property type="term" value="F:DNA-binding transcription factor activity"/>
    <property type="evidence" value="ECO:0007669"/>
    <property type="project" value="TreeGrafter"/>
</dbReference>
<dbReference type="PANTHER" id="PTHR33221">
    <property type="entry name" value="WINGED HELIX-TURN-HELIX TRANSCRIPTIONAL REGULATOR, RRF2 FAMILY"/>
    <property type="match status" value="1"/>
</dbReference>
<dbReference type="NCBIfam" id="TIGR02944">
    <property type="entry name" value="suf_reg_Xantho"/>
    <property type="match status" value="1"/>
</dbReference>
<dbReference type="Proteomes" id="UP000194469">
    <property type="component" value="Unassembled WGS sequence"/>
</dbReference>
<dbReference type="EMBL" id="FXWL01000001">
    <property type="protein sequence ID" value="SMQ62259.1"/>
    <property type="molecule type" value="Genomic_DNA"/>
</dbReference>
<gene>
    <name evidence="1" type="ORF">SAMN06295984_0686</name>
</gene>
<keyword evidence="2" id="KW-1185">Reference proteome</keyword>
<dbReference type="GeneID" id="303000764"/>
<proteinExistence type="predicted"/>
<evidence type="ECO:0000313" key="2">
    <source>
        <dbReference type="Proteomes" id="UP000194469"/>
    </source>
</evidence>
<dbReference type="Pfam" id="PF02082">
    <property type="entry name" value="Rrf2"/>
    <property type="match status" value="1"/>
</dbReference>
<sequence>MRLSNLADYAVVLMSAAARQCGSVPLHAAMLAEQTGIPGPTAQKLVSGLARAGLLVSTRGTGGGVRLARPAAAISIADIIEAVEGPIALTTCVEDGRHDCALEGNCRVKPHWGVVNSAVRGALADISLASLSGLAKTVRPELVEGPSFPLRSSTEKISASTSSAQTGF</sequence>
<dbReference type="PROSITE" id="PS01332">
    <property type="entry name" value="HTH_RRF2_1"/>
    <property type="match status" value="1"/>
</dbReference>
<dbReference type="AlphaFoldDB" id="A0A1Y6EIS6"/>
<dbReference type="InterPro" id="IPR036388">
    <property type="entry name" value="WH-like_DNA-bd_sf"/>
</dbReference>
<accession>A0A1Y6EIS6</accession>
<dbReference type="InterPro" id="IPR036390">
    <property type="entry name" value="WH_DNA-bd_sf"/>
</dbReference>
<organism evidence="1 2">
    <name type="scientific">Sphingopyxis terrae subsp. ummariensis</name>
    <dbReference type="NCBI Taxonomy" id="429001"/>
    <lineage>
        <taxon>Bacteria</taxon>
        <taxon>Pseudomonadati</taxon>
        <taxon>Pseudomonadota</taxon>
        <taxon>Alphaproteobacteria</taxon>
        <taxon>Sphingomonadales</taxon>
        <taxon>Sphingomonadaceae</taxon>
        <taxon>Sphingopyxis</taxon>
    </lineage>
</organism>
<protein>
    <submittedName>
        <fullName evidence="1">Transcriptional regulator, BadM/Rrf2 family</fullName>
    </submittedName>
</protein>
<dbReference type="Gene3D" id="1.10.10.10">
    <property type="entry name" value="Winged helix-like DNA-binding domain superfamily/Winged helix DNA-binding domain"/>
    <property type="match status" value="1"/>
</dbReference>